<reference evidence="5 6" key="1">
    <citation type="journal article" date="2015" name="Genome Announc.">
        <title>Draft Genome Sequence of Norvancomycin-Producing Strain Amycolatopsis orientalis CPCC200066.</title>
        <authorList>
            <person name="Lei X."/>
            <person name="Yuan F."/>
            <person name="Shi Y."/>
            <person name="Li X."/>
            <person name="Wang L."/>
            <person name="Hong B."/>
        </authorList>
    </citation>
    <scope>NUCLEOTIDE SEQUENCE [LARGE SCALE GENOMIC DNA]</scope>
    <source>
        <strain evidence="5 6">B-37</strain>
    </source>
</reference>
<dbReference type="EMBL" id="CP016174">
    <property type="protein sequence ID" value="ANN16151.1"/>
    <property type="molecule type" value="Genomic_DNA"/>
</dbReference>
<protein>
    <recommendedName>
        <fullName evidence="4">Outer membrane channel protein CpnT-like N-terminal domain-containing protein</fullName>
    </recommendedName>
</protein>
<dbReference type="STRING" id="31958.SD37_11210"/>
<evidence type="ECO:0000256" key="1">
    <source>
        <dbReference type="SAM" id="Coils"/>
    </source>
</evidence>
<gene>
    <name evidence="5" type="ORF">SD37_11210</name>
</gene>
<feature type="compositionally biased region" description="Low complexity" evidence="2">
    <location>
        <begin position="657"/>
        <end position="671"/>
    </location>
</feature>
<dbReference type="PROSITE" id="PS51996">
    <property type="entry name" value="TR_MART"/>
    <property type="match status" value="1"/>
</dbReference>
<feature type="region of interest" description="Disordered" evidence="2">
    <location>
        <begin position="6405"/>
        <end position="6435"/>
    </location>
</feature>
<feature type="region of interest" description="Disordered" evidence="2">
    <location>
        <begin position="1535"/>
        <end position="1556"/>
    </location>
</feature>
<evidence type="ECO:0000313" key="6">
    <source>
        <dbReference type="Proteomes" id="UP000093695"/>
    </source>
</evidence>
<keyword evidence="1" id="KW-0175">Coiled coil</keyword>
<feature type="transmembrane region" description="Helical" evidence="3">
    <location>
        <begin position="168"/>
        <end position="187"/>
    </location>
</feature>
<dbReference type="Gene3D" id="3.90.176.10">
    <property type="entry name" value="Toxin ADP-ribosyltransferase, Chain A, domain 1"/>
    <property type="match status" value="1"/>
</dbReference>
<feature type="compositionally biased region" description="Low complexity" evidence="2">
    <location>
        <begin position="607"/>
        <end position="617"/>
    </location>
</feature>
<evidence type="ECO:0000259" key="4">
    <source>
        <dbReference type="Pfam" id="PF25547"/>
    </source>
</evidence>
<evidence type="ECO:0000256" key="2">
    <source>
        <dbReference type="SAM" id="MobiDB-lite"/>
    </source>
</evidence>
<keyword evidence="3" id="KW-0472">Membrane</keyword>
<feature type="compositionally biased region" description="Basic and acidic residues" evidence="2">
    <location>
        <begin position="6405"/>
        <end position="6416"/>
    </location>
</feature>
<sequence>MFVPIRVDRSDFGDVPEWARTLLEILGVSWPAANQHKFRRAAQEYDTVTDLLKELPDDIARVKRAIDEKLSMPEAGEAFDKSMAPLTHGTPNVLEELADGTKGIADGCRKIALDVEYTKFSAIGQLFLLAYEIAMEYALSAVTAGASVANITWHYALTRGYLLTLFKMLVRAIVFEVFIGVTGGLLIDVAVQRLQHERNEWDSDATSQTAISGAVGGLLGGVVGELGEKLGRKIGGLLGKDFGKIATDDLLKLVKDLKLPGGDELAEDWVRDMGRTLTDRAGRQLSDPATAFTKRAVEGFSDEVADRFAAAFGKTLGDDAARKLGRDYARTFVDNWGKHGLDGSGAFNDSLRDVLAPHSDKLGKDAVGLLTDQVPDVLTRNVGDRLGGNFAARALEFSTTFLFEGVSGVMGQAAMAAINGESVSAMEYGMGFVGGVVGGAVSHKLEGIGERALDSAVTSVKESFGGVTSDPAGGVKSGTESATTTGTGSVAPTTTSATTTASPSDAKTTTETKAATDVKQPSDAKTPPATKSTSDTKTATDGKPAPKSTSDTKVAKDSAPTAVRTSSEAGTAGEQEDEERPRTRPAPLRTTSEDVVTVPETTSSVQTETAANATVATESAPAVDLDLGEPFVEDLFSELELDGPATTEPVETENNETAETTESTETTTTETAGKAERDLTLADLPPFLAAGQALGSAPVLAVDGIDDLRAELTRLLPGTGRDQVDAIGDAVHADFESALSGLHFPVRTANGRREVRIRATLGGEVVSEPREKTKADLTVQGGTANSENLAVLEAGDLGTAVTVQTTGAGPYLTVGGKAALAAPGSSQTVAVSTSDQRAIRSGEGSRRVGLSVEFTVSVHDENGAETGEEVPRPVPGKVTVRLPDDLVGLTPPEGLVAKDLAADVGRGLQNPVPEAVTDLGEVFTGTAALLPRSVTAFGAPGRDALRAFLGNAGIRENFGAMLEGWVSSTALLSADGGEVAAVRMKAVLTKAELVGPTTETQLRLHESATTSSTVSAFTKRGFDASLALGGGGGVKGARVAAGMGVAYSARTVDTAVSGRTSTAKSGVQLKGDIGLYRFETTIQVQALDGGSTFTTATVYARVGMAEASAQGLPVPDGTGDGITPPVEKKFPPAHLAAGLAAGNVRVGEFDGAEAVLTEIRGRLQAIGRYAGLLPGWGGKADGGAGKRAGAARTLEMLANEHRLQAALSPAALRNRLDALLATGVSVTLKRQGTFQQDHVTVTVRLESKRVEHLGRAAGRVVRNATATGPALGASSATTKGWTAGPEGKVTFGATVTASAKYGRGRGTRTGAGPVVDSTDLTIGSADSEGFAHQGRFVVSITGFSRAHAMVRQTLPGLPGTQVPTVSRIWSTPEEQDEGPFSLPANFTVWMSDSLTLPADPGKFAPGAPRVRHLDPPRSITGHIEALAPPAVGDWLGVESIAHTGHVGSAALDALVEASDGDRALALPGGDAWTSVQAMLSTDAIKAALRSFTHGVVSADLVHSRRLADRVGRIGVVARLSNPTFVRAADDAGAERSASGGFRFDGGENKSKGPTVTVGVAGSGSVNGDPTGSATGGLAVKPWAKTTTEADGLDISATVDRNVTTAAGTPRVLARFDIAFTVLAEARQQTALLRPDARGAARFVDLPGAALVWLTEDQARGYGLLPAGPAGHRERDEKLAAPVTLPRGKSGSLGLGAVERLPDLSDLVPKLTAELVKAKVPLLPGVSLNDAMNNWARLTDLVSPDGVRGLLDSALDGGIPLHTHLPKLFTDSGYQILLTAKTLREPAFREVVNDGRTVEHSTVRAVRKIRAEGTATSWSAALRAGGQEKYQGGETTTSVGGAVTKGIGAIKTTGTTEVLTEQITQLRTGTGPAALFDVPVEFTLEVHREGRPVVSATTGERTLGIRLLADNLTPEAGTGKESGPAEEAGPLPLSPEDATPAALTRWRQGTVTELPEMASVEAVRAAERLRTVVRSTLTEAGADSGITGYGTSTVNALWSSLSPQLLQAFLPAMTRGSLPVPALREAAVLRGKRADVEVHARLGRPKLVALSDGVNLENPTNVTAARSAERKVVEVGEMGVTGPTVTPVDEPGNIGGLVTGADARWTSEPADATVDGTTVSAVANLKPVGRTALVRFDVDYRVVVKVDGRTRVVDVPLPASADVRMPIGKLADITGQKVPRVLKARQSRVARTAKAWRDAETGALGQRRRAEQLVERLGVGVDWRATVDAARVWHPEPLAQRHHKYARETEKALRDAETVADAAQLRFDRVTAHADAAETRLALLEAAESDLDDLAQGADGAARTFQEVSSALAAAHRRVELAEANQDLAAALDDVSRLTGERADAKLRRDLFREVLRERRDALTDARAEAAETREQRVAATDQLIRTQAALQAAWLDFVDGKQDAWWLAKGALDAEFARLTAPPGSPGDEKWRHSRATDARWFSVADPLDPARWEPLRATTPRRAVATETADVLTTLLSGKDKRYDGVIRYGVSRFEVDGRGVTEFTVPINLVPGRGVSDEQVARLRDRAAAGVEKLLNRRHGLPNGDQLHVRIEFTGDRLTDAAGNPRYRAYDVVAGDDERTTQTNWRSEATPEELAHEVLHYLGAGDEEHDEDRVLLSREDDGTTGVVTGDGSIMGKGVAEPGVTPKLLPRHAWMIQHVLESQLGPGYRLTDPGQDPLPGTPSVNPAASAGLTDAQWTALSRERSEVVQVGGDTVGANLVEAITRTLALDSQARQGELRERAAALRHATPEEVAVALGVRVRLLTEDGTTVTLGPEHGETVLVVLSPSADFLATAPVPVRPGLTAAQQDTLTRLGKAEVAVGGEPVTGNLIAAIAAAVEPDSPSRQARLRELGATLRTATAAKIAEAFGVRLHVVTENGEDVAHGPAGRRPVRIVRTRDGGYLATRDLDPRTASRPTPNRPAAETTVAGAPETGAPVTSAMLGAEDRIVGTAFPSKPGDARTATGWARTTATRPVVEYHVLLPKKADEAASTQPTAAGSVSRPAPWASPVAAKQPIFLFLHSGPEMFRIKVAGRFMPKRVTGTEFAALALGDEGFRQALETRPEAPIVLLACESGKLNRPGGGGYDFRRELKNRGHDRTVYAPTETINLVQLLAAVNVDKEGEFVEIAGHPGEEGEPVTEQADTVVTFAKRSRVLDDDARASVVRFAAWAPAAADAMTARDPSLPSPWIQVTGYGNAVSGRPDTALARANAVAAALRPLLPPPSEGQAPLVVKPVAAPRDGFPPLVSADPAQRRRSVTLALVRADGDSRAELGLLPEETVTSWLSRTASRLGEDPGLWASSPLVAYLDRHLSPGTSDVKTIVLRLSVDPGSPAPRLAPLVGTRGHTWAEFVLPSGAKESIEFRPSTDGSPAVRLGDTGHTPTASYEVWISPEDAVRALDHALRHLRTPYQTLSFNSLHFAAGLFERATGTPAPSAGWLATGPGDLGKRLREAIGGSEEAGDIAPLDPSAEVRFRGDSDTVDPGSLQGFVRSLAEELLTRPPARRRIEIVVKRGQDAALADRRGANLEAGLRTALATATGSHGLVLEPLPIRLTYQQDDLKAESATIGYVRTEPADAGVPIGQSVQNWLNERVSLTQDPETQVRQRTVAQYLLRSGLPDALDRTRLLNADRPVFRFQVKTRHRDVAAQYTGHAWIEIHDPFGGETLIDFAPQDPPSPPWATVPGTVTVAPARDKPTTYSAEYLASANDVIRGLDRVLALSGRQYRLTSHNCTTFVQDVYSAVFGAPAPQAGRWVQGPTDLERTLRTGASHITVRPVDPAFPTGLVPDAPPRREDPVPAADLVARYREATADLPHFRLSDNDFDIALAEFSRLAGTGELRREPDLTLPVEQLDTALGELEERAEATETAEERSRLRLLSRQVRALANDALLVSALAPARDTVLAPLTPQRLRSMLSEVATILHSGQDPFAAEGSPWRGLDYDRNAPLPRRLVELTLMDTPPVVAGTVREDPLFRELTRHPEALGDALFTASGGFERAFAAAAADEAGIPPAATLARVRDEIARRLAPAEEPPALAGPAVALLLAAPVPADPEVRLAVGGTPLSVTRPAGRPWTRDDATREWWRAADPAVAVDHRVANPVTRQDLGAAHRDTPAVTVRSEDGGLTRSGRPWQATIGYDLRRFTVDRDGHDPVRVRLHTVRLRLDDPGRSEVDIVDTVDSSEFRSRVEAAVNDHYNQGYRLPGGEQLLVEVEFTDREDAHGTVFVTGPGTPADQRHWPSDGTGVQFAHELGHFLGLYDEYFVDAEGAPVFQHADGAGRVATGPGLMTAAAITGDVVLEPRNLLLLSDRAHALAGDDPQPVRQPPRGTEREPGYVATEADVREFLAQQEMTGYLEQVARVLQDHPHLASTGKAELAALRAYSHTRSTAIDNYLAGKESPAYAAPLTRLLASAVTRFPARHSGPVTRVMGLPVPAAKELFVKGERYTDSGFFRGMQGGDQLYKGKKVIVSAEVHDGAFIASASNRPSEREVLLPPGTEFEVLSVEEAGDALRVSLRQIGATPTRIGTPFTGSPGDGPPPSFLEDKVTLSKVIREAAELAPDLASRDTRAHHELVVRARRRALREATTRSRITVNTWRSAAELDEFRKGGFVTEPAVLVAGGGKGNVAFVIDDALAVTEGDLRILPPGSTFEVVEVARAAQWHEPTVIHLRQADPPEAADRPGPGLRVRTVAEQAEKVVDVLARGLRERDGDLHLTAVEALVDRHPDAPLVWHAAVKAVVDDPVLASKVRTITYQRREGGDVRSVTLPDSVWKLLTVPGGSLEQSAGEITEPVEIAPPPSPGSVLAEAWRRDATSWAGLLDQNAAGTAGPAPELLNTEGFPATRSDAWADLLGARRHLSRAEAAHAELTARLAPGGAGSSRDAERHADSETALEAARDRVARATADVLAWGNDPVELDPLFEKWRETSAKERPRLPGGAGFPLSGPENHGLGDTDGGGQAGTIELDEEDVRPPEANDFADRYDVAFDGLPNLATEDLGARLDQLSRLAEGGRLENHTGTVFGSPAISAALSRIDRNLGELADPDVRASVRSLVNDAVLVTSLVPTRERDVPDNSRFRLKTVRDRRVLQPLSIDRLQQVLGDLAVNVEAGRDPFTAEHSTVRGIGYRPEEELPTRLARLGLTNLSHAGRATLREDPLFQALLGNPAALTESLFAATGHDEQHFMNTCGAAATNTDLRAVVPTIAGLLLAGRGVVARVEDQLAKTPRARLDRRDRPLGRSIGDLAAKRVAEARERFAKIEKRATRLAAAGSTGPGHRADWADLTTRWSRTMQKLAAVIWLNRGDGSAVPVLTRKVVSGAWELSVPLLLPVALDRPGRRTTGTDDVRFRDAAYQPVGPTPRESYRGQHWSEPDRPLSPYLATSAGEFWDRVRSGTGIRIFTTGHEMVLKAAEHGGERMFVVSDPKKAQFDYLTIEQFVRFVERDGIMAGKHVLEDRAVVVPSARAPAHEVVETEPGPDEIVAEPVAAQADAVLDGATRFGDDAGIWLDDPANDPDARERQRRAVEGLREDRRFYTVVAHTGPSGMPEFQGRPITPEVMVELLARLSREGAWPDGKPLRFVACGLGSPDVEGYVSTVLHSLADQDIVASAYAGDTAVWSTPGGEDEPGRNELVVAGRIGFQEDGRPAVTDDGRWLSFRFAAGGRTEIEVTEHGSYLVPGDDDPPLFRQAPGGFDVVPTAEGQLVERSIPGSMPFGTKQDNGIGLPETVQANLDEFAGLVAAQPTPPPVEVRGARGDARLAAIAAELRSSFSRHGVSDDVRLRVIATGAESDVLVSTVIPDPAGEPVEPAVEATVKATVTDSVFDALVPVTDPADVATVPLDGNRGIRLDDPRLAGVAGGYPADDRFFTFLAHGDANGAPVRASGAGSLPLSPSEVATMLVRAKDEGHWDGVKPLMFASCGAGTGGGRSFAARVLDELRAHGVDVDAVAPDGPVYFVPGAAGPGHLVVTGRAGVDAAGRPVVAPDGNWVQLTGSPPDAHRIGAHIGPEDSENRTTEELPPGYAAGEPVSDLDGAVRLAADDPPAGVERGTAEVAFPAGSKVVPASELPKLDSVATRIAETAIRRSGRDLPMPLVAVTVTGYGNGSPFGIKQAVRTGQARADATEVALRGAIDGQLDRLRGDDPPLEEDGIAITSRSGGSDVGPLSAGQTLETARRRAVITFDVSSMDEEPEAAPKSTSDTSGGPVATTLLRPPLVNRNSSQLSSKSSISINSVVVSYPYPGKVLNRGAVYSAQRDVLRVHGLEPVLVEGDTPHDAFREALVASLSDQPLREHTRIIGLLGDFARLHPDSTDLGAIARFAGVLVHVINQDGTWTSHGDKTGKPVHLLRADADGADTYLGTRENVHIGRPKVGYPGSTVLVIGKQERKVLHRGEFEIETIKGQHYVRLYTAILTPAGRDSENKDVHQDENGVVTPFSGRRKGETGPKVFWVGGGRPLRAVQWTSKYETDSNRKDHMQPMLRTFLVPLDEFSKVTKQAVVEASSKDNELSMNVDQNGDTNQFGLRGTQFEKLQQKVLDGSLVTYTVGGKVTVMPEVAGRQEDIADLYVRLGLRPDFDSAALGRENDPWFTWDAEGQKSFRNDAKVLRGMARTLSNHYHTWNKSPEAFFSPPADVIPDSGKEAAKGAKPNTLESRTAEMNAFLNTHGPGKDLVDQFRERLWAKLDPVIREEVGDGVPITAEDLRSTVTSQLNRSLNIPQPVLAEALKKPAAQVTEGQEAEGQEAVPRTDTPEQIKAAIKADPEIPARAADAVADAVLAALAAGYGQDARHGEFGRGVGGVVFRVVQRRFQELAGPWAAEIEQKAQAKEEARRKKDEEKNGPRKVQKEEGREKRPKAFLTGFRAEEFTQVIAEDLVKDPVFKELLRKTTVMIGPDAFAAQFKARILAKATEPVLKSELYGIGKEQLGAHFDTKLAAVADALAKELNHKNSARFGSPEFRRTLAEKAKSLLQTPKLLDKVQFTAVSRDDADKFMRQLPDYATQAEIGSAIATDERRIKLDFDTRQSELADGAIEGTPYENEYASWRDEHILGYTQKHDPSVFDEHRRIGGELAKTITEQLDNPGPLSGKVILDELLSKLDKGVTDEHAKLGRKFAETVKPQPGRPDRAEGQTKPNTFGEHAQMVLNRYLTLTSGQEDADRFVTREAVVKAILFHDMDKVNSKNQYGDAQVSHDREPEHRGAIQYMNRHEGLWACRRDFELVRAFVDSDPFGYYFRDMGGMTAQGVYDFVRGLAVRVGRPGGGTPTAADVRNLFREFHQYYQADFSSYSAQAKFVNDTTKEVQEGYDKLTGVAVVKGEHLLVGNEHRFLYSTEKRGGGKPTYEEKYQALVEVFDQAPADVPVDPDVQAGIFEILVPSIVVP</sequence>
<dbReference type="InterPro" id="IPR057746">
    <property type="entry name" value="CpnT-like_N"/>
</dbReference>
<organism evidence="5 6">
    <name type="scientific">Amycolatopsis orientalis</name>
    <name type="common">Nocardia orientalis</name>
    <dbReference type="NCBI Taxonomy" id="31958"/>
    <lineage>
        <taxon>Bacteria</taxon>
        <taxon>Bacillati</taxon>
        <taxon>Actinomycetota</taxon>
        <taxon>Actinomycetes</taxon>
        <taxon>Pseudonocardiales</taxon>
        <taxon>Pseudonocardiaceae</taxon>
        <taxon>Amycolatopsis</taxon>
    </lineage>
</organism>
<keyword evidence="6" id="KW-1185">Reference proteome</keyword>
<evidence type="ECO:0000313" key="5">
    <source>
        <dbReference type="EMBL" id="ANN16151.1"/>
    </source>
</evidence>
<feature type="region of interest" description="Disordered" evidence="2">
    <location>
        <begin position="4923"/>
        <end position="4956"/>
    </location>
</feature>
<feature type="compositionally biased region" description="Basic and acidic residues" evidence="2">
    <location>
        <begin position="4875"/>
        <end position="4886"/>
    </location>
</feature>
<feature type="region of interest" description="Disordered" evidence="2">
    <location>
        <begin position="2906"/>
        <end position="2935"/>
    </location>
</feature>
<dbReference type="Proteomes" id="UP000093695">
    <property type="component" value="Chromosome"/>
</dbReference>
<feature type="coiled-coil region" evidence="1">
    <location>
        <begin position="2320"/>
        <end position="2382"/>
    </location>
</feature>
<dbReference type="eggNOG" id="COG2268">
    <property type="taxonomic scope" value="Bacteria"/>
</dbReference>
<keyword evidence="3" id="KW-0812">Transmembrane</keyword>
<dbReference type="Pfam" id="PF25547">
    <property type="entry name" value="WXG100_2"/>
    <property type="match status" value="1"/>
</dbReference>
<feature type="compositionally biased region" description="Low complexity" evidence="2">
    <location>
        <begin position="477"/>
        <end position="507"/>
    </location>
</feature>
<proteinExistence type="predicted"/>
<evidence type="ECO:0000256" key="3">
    <source>
        <dbReference type="SAM" id="Phobius"/>
    </source>
</evidence>
<feature type="region of interest" description="Disordered" evidence="2">
    <location>
        <begin position="4863"/>
        <end position="4886"/>
    </location>
</feature>
<feature type="compositionally biased region" description="Basic and acidic residues" evidence="2">
    <location>
        <begin position="508"/>
        <end position="522"/>
    </location>
</feature>
<feature type="region of interest" description="Disordered" evidence="2">
    <location>
        <begin position="6808"/>
        <end position="6836"/>
    </location>
</feature>
<feature type="region of interest" description="Disordered" evidence="2">
    <location>
        <begin position="645"/>
        <end position="672"/>
    </location>
</feature>
<feature type="domain" description="Outer membrane channel protein CpnT-like N-terminal" evidence="4">
    <location>
        <begin position="28"/>
        <end position="153"/>
    </location>
</feature>
<dbReference type="eggNOG" id="COG1511">
    <property type="taxonomic scope" value="Bacteria"/>
</dbReference>
<dbReference type="SUPFAM" id="SSF56399">
    <property type="entry name" value="ADP-ribosylation"/>
    <property type="match status" value="1"/>
</dbReference>
<dbReference type="eggNOG" id="COG3266">
    <property type="taxonomic scope" value="Bacteria"/>
</dbReference>
<name>A0A193BV96_AMYOR</name>
<feature type="region of interest" description="Disordered" evidence="2">
    <location>
        <begin position="1911"/>
        <end position="1937"/>
    </location>
</feature>
<accession>A0A193BV96</accession>
<feature type="region of interest" description="Disordered" evidence="2">
    <location>
        <begin position="6714"/>
        <end position="6735"/>
    </location>
</feature>
<dbReference type="eggNOG" id="COG1396">
    <property type="taxonomic scope" value="Bacteria"/>
</dbReference>
<feature type="compositionally biased region" description="Low complexity" evidence="2">
    <location>
        <begin position="526"/>
        <end position="541"/>
    </location>
</feature>
<dbReference type="KEGG" id="aori:SD37_11210"/>
<feature type="region of interest" description="Disordered" evidence="2">
    <location>
        <begin position="463"/>
        <end position="617"/>
    </location>
</feature>
<keyword evidence="3" id="KW-1133">Transmembrane helix</keyword>
<feature type="region of interest" description="Disordered" evidence="2">
    <location>
        <begin position="6171"/>
        <end position="6211"/>
    </location>
</feature>